<dbReference type="Gene3D" id="3.40.50.1000">
    <property type="entry name" value="HAD superfamily/HAD-like"/>
    <property type="match status" value="1"/>
</dbReference>
<feature type="transmembrane region" description="Helical" evidence="13">
    <location>
        <begin position="403"/>
        <end position="425"/>
    </location>
</feature>
<keyword evidence="9" id="KW-1278">Translocase</keyword>
<dbReference type="PANTHER" id="PTHR43520">
    <property type="entry name" value="ATP7, ISOFORM B"/>
    <property type="match status" value="1"/>
</dbReference>
<dbReference type="SFLD" id="SFLDG00002">
    <property type="entry name" value="C1.7:_P-type_atpase_like"/>
    <property type="match status" value="1"/>
</dbReference>
<dbReference type="FunFam" id="2.70.150.10:FF:000020">
    <property type="entry name" value="Copper-exporting P-type ATPase A"/>
    <property type="match status" value="1"/>
</dbReference>
<evidence type="ECO:0000256" key="11">
    <source>
        <dbReference type="ARBA" id="ARBA00023008"/>
    </source>
</evidence>
<feature type="transmembrane region" description="Helical" evidence="13">
    <location>
        <begin position="782"/>
        <end position="805"/>
    </location>
</feature>
<dbReference type="InterPro" id="IPR036412">
    <property type="entry name" value="HAD-like_sf"/>
</dbReference>
<keyword evidence="10 13" id="KW-1133">Transmembrane helix</keyword>
<dbReference type="PROSITE" id="PS00154">
    <property type="entry name" value="ATPASE_E1_E2"/>
    <property type="match status" value="1"/>
</dbReference>
<dbReference type="InterPro" id="IPR036163">
    <property type="entry name" value="HMA_dom_sf"/>
</dbReference>
<keyword evidence="3 13" id="KW-1003">Cell membrane</keyword>
<evidence type="ECO:0000256" key="3">
    <source>
        <dbReference type="ARBA" id="ARBA00022475"/>
    </source>
</evidence>
<dbReference type="NCBIfam" id="TIGR01525">
    <property type="entry name" value="ATPase-IB_hvy"/>
    <property type="match status" value="1"/>
</dbReference>
<sequence length="836" mass="89131">MSRTAQTKVQTDKPCALASETFDVEGMTCSACQNRVQKAVEAVPGTHDVSVNVLTNTMNVSFDGSSEMRTCIIDAVKKTGYKATSRQAAEQASEAQDASLQGTKAWQNEAANSTSTTAAAPNTIAPTTAAQRAFIKKKKQLIASLICSVPLFYLAMGPMFGWYMPPMLAILEGFAMQAVLQLCFATALMWINRSYFASGFSSLVQRAPTMDALIALGSAASYLYSLGMLAVAWQAYQRADMMQLMHAVHGLYFDSAGMILTFITLGKYFEARAKGRTTSALSSLLHLVPSTATVVRDGQELTIPVEKVVVGDTLIVKTGESLAVDGVLLEGEASIDESALTGEPLPVTKHPSDKLNAATLVQSGWLMMRAEAVGQDTVLAEIVRMVDAATMSKASMQRLADKIAAVFVQIVMTLALITFVAWYGFADPQNFSAALKHAVSVLVISCPCALGLAVPTALMVGTGRAARMGILIKNAQALETAGTIDTVVFDKTGTLTTGTPQVSKVVWLDDKTSDESAAALSDGPAASPVQAETLAYIYALEQKSEHILARAIVNYIDESSNRVGSTPVNKSSETEETVEQFAQIPGEGLEATVDGVRVCMGNQRLMNRLGLLHEDDPRQTALLQEAYAQMNTGATVLFCAIGDGLCGFMALQDTIKPDAAHAIAKLNAQGLHTMLLTGDQTKTAQHVMQTLGLLDMRAEVLPTQKQEVVAQLQQQNKHVAMVGDGINDAPALARADVGIALGAGTDIAMQSADIVLMHSSPTDVIKAIGLSHAITRTMKQNLFWAFIYNALCIPVAMGLFTPFGISLNPMMAALAMSFSSVFVVTNALRLYTCRIS</sequence>
<keyword evidence="4 13" id="KW-0812">Transmembrane</keyword>
<dbReference type="AlphaFoldDB" id="A0A133XW19"/>
<comment type="caution">
    <text evidence="15">The sequence shown here is derived from an EMBL/GenBank/DDBJ whole genome shotgun (WGS) entry which is preliminary data.</text>
</comment>
<dbReference type="PATRIC" id="fig|1393034.3.peg.495"/>
<dbReference type="InterPro" id="IPR044492">
    <property type="entry name" value="P_typ_ATPase_HD_dom"/>
</dbReference>
<evidence type="ECO:0000256" key="5">
    <source>
        <dbReference type="ARBA" id="ARBA00022723"/>
    </source>
</evidence>
<dbReference type="PROSITE" id="PS50846">
    <property type="entry name" value="HMA_2"/>
    <property type="match status" value="1"/>
</dbReference>
<dbReference type="GO" id="GO:0005886">
    <property type="term" value="C:plasma membrane"/>
    <property type="evidence" value="ECO:0007669"/>
    <property type="project" value="UniProtKB-SubCell"/>
</dbReference>
<dbReference type="SUPFAM" id="SSF81665">
    <property type="entry name" value="Calcium ATPase, transmembrane domain M"/>
    <property type="match status" value="1"/>
</dbReference>
<keyword evidence="8 13" id="KW-0067">ATP-binding</keyword>
<dbReference type="Gene3D" id="3.30.70.100">
    <property type="match status" value="1"/>
</dbReference>
<dbReference type="Pfam" id="PF00122">
    <property type="entry name" value="E1-E2_ATPase"/>
    <property type="match status" value="1"/>
</dbReference>
<evidence type="ECO:0000256" key="12">
    <source>
        <dbReference type="ARBA" id="ARBA00023136"/>
    </source>
</evidence>
<feature type="transmembrane region" description="Helical" evidence="13">
    <location>
        <begin position="437"/>
        <end position="460"/>
    </location>
</feature>
<evidence type="ECO:0000256" key="4">
    <source>
        <dbReference type="ARBA" id="ARBA00022692"/>
    </source>
</evidence>
<dbReference type="InterPro" id="IPR006121">
    <property type="entry name" value="HMA_dom"/>
</dbReference>
<dbReference type="InterPro" id="IPR023214">
    <property type="entry name" value="HAD_sf"/>
</dbReference>
<keyword evidence="7" id="KW-0813">Transport</keyword>
<dbReference type="Pfam" id="PF00403">
    <property type="entry name" value="HMA"/>
    <property type="match status" value="1"/>
</dbReference>
<evidence type="ECO:0000256" key="10">
    <source>
        <dbReference type="ARBA" id="ARBA00022989"/>
    </source>
</evidence>
<reference evidence="16" key="1">
    <citation type="submission" date="2016-01" db="EMBL/GenBank/DDBJ databases">
        <authorList>
            <person name="Mitreva M."/>
            <person name="Pepin K.H."/>
            <person name="Mihindukulasuriya K.A."/>
            <person name="Fulton R."/>
            <person name="Fronick C."/>
            <person name="O'Laughlin M."/>
            <person name="Miner T."/>
            <person name="Herter B."/>
            <person name="Rosa B.A."/>
            <person name="Cordes M."/>
            <person name="Tomlinson C."/>
            <person name="Wollam A."/>
            <person name="Palsikar V.B."/>
            <person name="Mardis E.R."/>
            <person name="Wilson R.K."/>
        </authorList>
    </citation>
    <scope>NUCLEOTIDE SEQUENCE [LARGE SCALE GENOMIC DNA]</scope>
    <source>
        <strain evidence="16">DNF00019</strain>
    </source>
</reference>
<dbReference type="STRING" id="1393034.HMPREF3192_00513"/>
<evidence type="ECO:0000256" key="6">
    <source>
        <dbReference type="ARBA" id="ARBA00022741"/>
    </source>
</evidence>
<dbReference type="SUPFAM" id="SSF56784">
    <property type="entry name" value="HAD-like"/>
    <property type="match status" value="1"/>
</dbReference>
<keyword evidence="7" id="KW-0406">Ion transport</keyword>
<dbReference type="Pfam" id="PF00702">
    <property type="entry name" value="Hydrolase"/>
    <property type="match status" value="1"/>
</dbReference>
<dbReference type="NCBIfam" id="TIGR01494">
    <property type="entry name" value="ATPase_P-type"/>
    <property type="match status" value="2"/>
</dbReference>
<dbReference type="SUPFAM" id="SSF55008">
    <property type="entry name" value="HMA, heavy metal-associated domain"/>
    <property type="match status" value="1"/>
</dbReference>
<dbReference type="Proteomes" id="UP000070675">
    <property type="component" value="Unassembled WGS sequence"/>
</dbReference>
<dbReference type="RefSeq" id="WP_156422832.1">
    <property type="nucleotide sequence ID" value="NZ_KQ959487.1"/>
</dbReference>
<evidence type="ECO:0000256" key="1">
    <source>
        <dbReference type="ARBA" id="ARBA00004651"/>
    </source>
</evidence>
<feature type="transmembrane region" description="Helical" evidence="13">
    <location>
        <begin position="141"/>
        <end position="163"/>
    </location>
</feature>
<accession>A0A133XW19</accession>
<dbReference type="PANTHER" id="PTHR43520:SF8">
    <property type="entry name" value="P-TYPE CU(+) TRANSPORTER"/>
    <property type="match status" value="1"/>
</dbReference>
<evidence type="ECO:0000256" key="9">
    <source>
        <dbReference type="ARBA" id="ARBA00022967"/>
    </source>
</evidence>
<name>A0A133XW19_9ACTN</name>
<evidence type="ECO:0000259" key="14">
    <source>
        <dbReference type="PROSITE" id="PS50846"/>
    </source>
</evidence>
<keyword evidence="5 13" id="KW-0479">Metal-binding</keyword>
<dbReference type="InterPro" id="IPR008250">
    <property type="entry name" value="ATPase_P-typ_transduc_dom_A_sf"/>
</dbReference>
<feature type="transmembrane region" description="Helical" evidence="13">
    <location>
        <begin position="248"/>
        <end position="269"/>
    </location>
</feature>
<feature type="transmembrane region" description="Helical" evidence="13">
    <location>
        <begin position="169"/>
        <end position="191"/>
    </location>
</feature>
<evidence type="ECO:0000256" key="2">
    <source>
        <dbReference type="ARBA" id="ARBA00006024"/>
    </source>
</evidence>
<protein>
    <submittedName>
        <fullName evidence="15">Copper-exporting ATPase</fullName>
    </submittedName>
</protein>
<dbReference type="GO" id="GO:0043682">
    <property type="term" value="F:P-type divalent copper transporter activity"/>
    <property type="evidence" value="ECO:0007669"/>
    <property type="project" value="TreeGrafter"/>
</dbReference>
<comment type="subcellular location">
    <subcellularLocation>
        <location evidence="1">Cell membrane</location>
        <topology evidence="1">Multi-pass membrane protein</topology>
    </subcellularLocation>
</comment>
<dbReference type="Gene3D" id="2.70.150.10">
    <property type="entry name" value="Calcium-transporting ATPase, cytoplasmic transduction domain A"/>
    <property type="match status" value="1"/>
</dbReference>
<comment type="similarity">
    <text evidence="2 13">Belongs to the cation transport ATPase (P-type) (TC 3.A.3) family. Type IB subfamily.</text>
</comment>
<dbReference type="GO" id="GO:0005524">
    <property type="term" value="F:ATP binding"/>
    <property type="evidence" value="ECO:0007669"/>
    <property type="project" value="UniProtKB-UniRule"/>
</dbReference>
<keyword evidence="12 13" id="KW-0472">Membrane</keyword>
<dbReference type="InterPro" id="IPR023298">
    <property type="entry name" value="ATPase_P-typ_TM_dom_sf"/>
</dbReference>
<feature type="domain" description="HMA" evidence="14">
    <location>
        <begin position="18"/>
        <end position="84"/>
    </location>
</feature>
<dbReference type="SFLD" id="SFLDS00003">
    <property type="entry name" value="Haloacid_Dehalogenase"/>
    <property type="match status" value="1"/>
</dbReference>
<dbReference type="SFLD" id="SFLDF00027">
    <property type="entry name" value="p-type_atpase"/>
    <property type="match status" value="1"/>
</dbReference>
<feature type="transmembrane region" description="Helical" evidence="13">
    <location>
        <begin position="811"/>
        <end position="831"/>
    </location>
</feature>
<dbReference type="InterPro" id="IPR027256">
    <property type="entry name" value="P-typ_ATPase_IB"/>
</dbReference>
<feature type="transmembrane region" description="Helical" evidence="13">
    <location>
        <begin position="212"/>
        <end position="236"/>
    </location>
</feature>
<dbReference type="SUPFAM" id="SSF81653">
    <property type="entry name" value="Calcium ATPase, transduction domain A"/>
    <property type="match status" value="1"/>
</dbReference>
<evidence type="ECO:0000256" key="8">
    <source>
        <dbReference type="ARBA" id="ARBA00022840"/>
    </source>
</evidence>
<organism evidence="15 16">
    <name type="scientific">Atopobium deltae</name>
    <dbReference type="NCBI Taxonomy" id="1393034"/>
    <lineage>
        <taxon>Bacteria</taxon>
        <taxon>Bacillati</taxon>
        <taxon>Actinomycetota</taxon>
        <taxon>Coriobacteriia</taxon>
        <taxon>Coriobacteriales</taxon>
        <taxon>Atopobiaceae</taxon>
        <taxon>Atopobium</taxon>
    </lineage>
</organism>
<dbReference type="GO" id="GO:0005507">
    <property type="term" value="F:copper ion binding"/>
    <property type="evidence" value="ECO:0007669"/>
    <property type="project" value="TreeGrafter"/>
</dbReference>
<dbReference type="Gene3D" id="3.40.1110.10">
    <property type="entry name" value="Calcium-transporting ATPase, cytoplasmic domain N"/>
    <property type="match status" value="1"/>
</dbReference>
<dbReference type="CDD" id="cd02094">
    <property type="entry name" value="P-type_ATPase_Cu-like"/>
    <property type="match status" value="1"/>
</dbReference>
<dbReference type="InterPro" id="IPR059000">
    <property type="entry name" value="ATPase_P-type_domA"/>
</dbReference>
<dbReference type="PROSITE" id="PS01047">
    <property type="entry name" value="HMA_1"/>
    <property type="match status" value="1"/>
</dbReference>
<dbReference type="GO" id="GO:0016887">
    <property type="term" value="F:ATP hydrolysis activity"/>
    <property type="evidence" value="ECO:0007669"/>
    <property type="project" value="InterPro"/>
</dbReference>
<dbReference type="InterPro" id="IPR017969">
    <property type="entry name" value="Heavy-metal-associated_CS"/>
</dbReference>
<dbReference type="OrthoDB" id="7059309at2"/>
<evidence type="ECO:0000313" key="15">
    <source>
        <dbReference type="EMBL" id="KXB35148.1"/>
    </source>
</evidence>
<dbReference type="PRINTS" id="PR00120">
    <property type="entry name" value="HATPASE"/>
</dbReference>
<evidence type="ECO:0000313" key="16">
    <source>
        <dbReference type="Proteomes" id="UP000070675"/>
    </source>
</evidence>
<dbReference type="InterPro" id="IPR001757">
    <property type="entry name" value="P_typ_ATPase"/>
</dbReference>
<evidence type="ECO:0000256" key="13">
    <source>
        <dbReference type="RuleBase" id="RU362081"/>
    </source>
</evidence>
<keyword evidence="16" id="KW-1185">Reference proteome</keyword>
<dbReference type="InterPro" id="IPR018303">
    <property type="entry name" value="ATPase_P-typ_P_site"/>
</dbReference>
<dbReference type="CDD" id="cd00371">
    <property type="entry name" value="HMA"/>
    <property type="match status" value="1"/>
</dbReference>
<keyword evidence="6 13" id="KW-0547">Nucleotide-binding</keyword>
<proteinExistence type="inferred from homology"/>
<keyword evidence="11" id="KW-0186">Copper</keyword>
<dbReference type="PRINTS" id="PR00119">
    <property type="entry name" value="CATATPASE"/>
</dbReference>
<evidence type="ECO:0000256" key="7">
    <source>
        <dbReference type="ARBA" id="ARBA00022796"/>
    </source>
</evidence>
<gene>
    <name evidence="15" type="ORF">HMPREF3192_00513</name>
</gene>
<keyword evidence="7" id="KW-0187">Copper transport</keyword>
<dbReference type="EMBL" id="LSCR01000006">
    <property type="protein sequence ID" value="KXB35148.1"/>
    <property type="molecule type" value="Genomic_DNA"/>
</dbReference>
<dbReference type="GO" id="GO:0055070">
    <property type="term" value="P:copper ion homeostasis"/>
    <property type="evidence" value="ECO:0007669"/>
    <property type="project" value="TreeGrafter"/>
</dbReference>
<dbReference type="InterPro" id="IPR023299">
    <property type="entry name" value="ATPase_P-typ_cyto_dom_N"/>
</dbReference>